<proteinExistence type="predicted"/>
<accession>A0ABP0Q0J1</accession>
<dbReference type="EMBL" id="CAXAMN010023829">
    <property type="protein sequence ID" value="CAK9081363.1"/>
    <property type="molecule type" value="Genomic_DNA"/>
</dbReference>
<feature type="region of interest" description="Disordered" evidence="1">
    <location>
        <begin position="19"/>
        <end position="40"/>
    </location>
</feature>
<gene>
    <name evidence="2" type="ORF">CCMP2556_LOCUS39819</name>
</gene>
<protein>
    <submittedName>
        <fullName evidence="2">Uncharacterized protein</fullName>
    </submittedName>
</protein>
<reference evidence="2 3" key="1">
    <citation type="submission" date="2024-02" db="EMBL/GenBank/DDBJ databases">
        <authorList>
            <person name="Chen Y."/>
            <person name="Shah S."/>
            <person name="Dougan E. K."/>
            <person name="Thang M."/>
            <person name="Chan C."/>
        </authorList>
    </citation>
    <scope>NUCLEOTIDE SEQUENCE [LARGE SCALE GENOMIC DNA]</scope>
</reference>
<comment type="caution">
    <text evidence="2">The sequence shown here is derived from an EMBL/GenBank/DDBJ whole genome shotgun (WGS) entry which is preliminary data.</text>
</comment>
<evidence type="ECO:0000313" key="3">
    <source>
        <dbReference type="Proteomes" id="UP001642484"/>
    </source>
</evidence>
<dbReference type="Proteomes" id="UP001642484">
    <property type="component" value="Unassembled WGS sequence"/>
</dbReference>
<evidence type="ECO:0000313" key="2">
    <source>
        <dbReference type="EMBL" id="CAK9081363.1"/>
    </source>
</evidence>
<organism evidence="2 3">
    <name type="scientific">Durusdinium trenchii</name>
    <dbReference type="NCBI Taxonomy" id="1381693"/>
    <lineage>
        <taxon>Eukaryota</taxon>
        <taxon>Sar</taxon>
        <taxon>Alveolata</taxon>
        <taxon>Dinophyceae</taxon>
        <taxon>Suessiales</taxon>
        <taxon>Symbiodiniaceae</taxon>
        <taxon>Durusdinium</taxon>
    </lineage>
</organism>
<evidence type="ECO:0000256" key="1">
    <source>
        <dbReference type="SAM" id="MobiDB-lite"/>
    </source>
</evidence>
<keyword evidence="3" id="KW-1185">Reference proteome</keyword>
<sequence length="110" mass="12333">MFDWDDVPDDIANYVAVEQLSSEEETTEVQPAAEPAKEEQRLGYELDGVTLAPSECTSSLVPMDDEKFSSAELETVRWMMQKVLMRQDMFLLGPPGSHLFCTALKTLTEA</sequence>
<name>A0ABP0Q0J1_9DINO</name>